<dbReference type="AlphaFoldDB" id="A0A0G0E4M4"/>
<gene>
    <name evidence="1" type="ORF">UR67_C0001G0194</name>
</gene>
<organism evidence="1 2">
    <name type="scientific">candidate division CPR3 bacterium GW2011_GWF2_35_18</name>
    <dbReference type="NCBI Taxonomy" id="1618350"/>
    <lineage>
        <taxon>Bacteria</taxon>
        <taxon>Bacteria division CPR3</taxon>
    </lineage>
</organism>
<protein>
    <submittedName>
        <fullName evidence="1">Uncharacterized protein</fullName>
    </submittedName>
</protein>
<reference evidence="1 2" key="1">
    <citation type="journal article" date="2015" name="Nature">
        <title>rRNA introns, odd ribosomes, and small enigmatic genomes across a large radiation of phyla.</title>
        <authorList>
            <person name="Brown C.T."/>
            <person name="Hug L.A."/>
            <person name="Thomas B.C."/>
            <person name="Sharon I."/>
            <person name="Castelle C.J."/>
            <person name="Singh A."/>
            <person name="Wilkins M.J."/>
            <person name="Williams K.H."/>
            <person name="Banfield J.F."/>
        </authorList>
    </citation>
    <scope>NUCLEOTIDE SEQUENCE [LARGE SCALE GENOMIC DNA]</scope>
</reference>
<evidence type="ECO:0000313" key="2">
    <source>
        <dbReference type="Proteomes" id="UP000034581"/>
    </source>
</evidence>
<sequence>MDKKTKTALYEELMQAIIDKQKEILGIQVAVERAKKIDELWVSIDGKILQINGEHEAVLQSLLNEYFKLTTQAGLEACLSVIKEHLKKNEKLELPEEVSVLLKDQ</sequence>
<dbReference type="STRING" id="1618350.UR67_C0001G0194"/>
<accession>A0A0G0E4M4</accession>
<comment type="caution">
    <text evidence="1">The sequence shown here is derived from an EMBL/GenBank/DDBJ whole genome shotgun (WGS) entry which is preliminary data.</text>
</comment>
<dbReference type="Proteomes" id="UP000034581">
    <property type="component" value="Unassembled WGS sequence"/>
</dbReference>
<name>A0A0G0E4M4_UNCC3</name>
<proteinExistence type="predicted"/>
<evidence type="ECO:0000313" key="1">
    <source>
        <dbReference type="EMBL" id="KKP70285.1"/>
    </source>
</evidence>
<dbReference type="EMBL" id="LBQB01000001">
    <property type="protein sequence ID" value="KKP70285.1"/>
    <property type="molecule type" value="Genomic_DNA"/>
</dbReference>